<dbReference type="InterPro" id="IPR050749">
    <property type="entry name" value="Glycosyl_Hydrolase_47"/>
</dbReference>
<keyword evidence="5 14" id="KW-0378">Hydrolase</keyword>
<dbReference type="GO" id="GO:0005509">
    <property type="term" value="F:calcium ion binding"/>
    <property type="evidence" value="ECO:0007669"/>
    <property type="project" value="InterPro"/>
</dbReference>
<dbReference type="InterPro" id="IPR001382">
    <property type="entry name" value="Glyco_hydro_47"/>
</dbReference>
<dbReference type="EMBL" id="KN840441">
    <property type="protein sequence ID" value="KIP12150.1"/>
    <property type="molecule type" value="Genomic_DNA"/>
</dbReference>
<dbReference type="FunFam" id="1.50.10.10:FF:000047">
    <property type="entry name" value="Mannosyl-oligosaccharide alpha-1,2-mannosidase"/>
    <property type="match status" value="1"/>
</dbReference>
<dbReference type="Proteomes" id="UP000053257">
    <property type="component" value="Unassembled WGS sequence"/>
</dbReference>
<organism evidence="16 17">
    <name type="scientific">Phlebiopsis gigantea (strain 11061_1 CR5-6)</name>
    <name type="common">White-rot fungus</name>
    <name type="synonym">Peniophora gigantea</name>
    <dbReference type="NCBI Taxonomy" id="745531"/>
    <lineage>
        <taxon>Eukaryota</taxon>
        <taxon>Fungi</taxon>
        <taxon>Dikarya</taxon>
        <taxon>Basidiomycota</taxon>
        <taxon>Agaricomycotina</taxon>
        <taxon>Agaricomycetes</taxon>
        <taxon>Polyporales</taxon>
        <taxon>Phanerochaetaceae</taxon>
        <taxon>Phlebiopsis</taxon>
    </lineage>
</organism>
<accession>A0A0C3SFI6</accession>
<dbReference type="HOGENOM" id="CLU_003818_0_2_1"/>
<dbReference type="InterPro" id="IPR012341">
    <property type="entry name" value="6hp_glycosidase-like_sf"/>
</dbReference>
<evidence type="ECO:0000256" key="13">
    <source>
        <dbReference type="PIRSR" id="PIRSR601382-3"/>
    </source>
</evidence>
<feature type="active site" description="Proton donor" evidence="11">
    <location>
        <position position="360"/>
    </location>
</feature>
<dbReference type="OrthoDB" id="8118055at2759"/>
<feature type="disulfide bond" evidence="13">
    <location>
        <begin position="317"/>
        <end position="346"/>
    </location>
</feature>
<keyword evidence="12" id="KW-0106">Calcium</keyword>
<feature type="active site" evidence="11">
    <location>
        <position position="252"/>
    </location>
</feature>
<evidence type="ECO:0000256" key="3">
    <source>
        <dbReference type="ARBA" id="ARBA00007658"/>
    </source>
</evidence>
<name>A0A0C3SFI6_PHLG1</name>
<evidence type="ECO:0000256" key="15">
    <source>
        <dbReference type="SAM" id="SignalP"/>
    </source>
</evidence>
<dbReference type="GO" id="GO:0016020">
    <property type="term" value="C:membrane"/>
    <property type="evidence" value="ECO:0007669"/>
    <property type="project" value="InterPro"/>
</dbReference>
<dbReference type="GO" id="GO:0005783">
    <property type="term" value="C:endoplasmic reticulum"/>
    <property type="evidence" value="ECO:0007669"/>
    <property type="project" value="TreeGrafter"/>
</dbReference>
<keyword evidence="6 13" id="KW-1015">Disulfide bond</keyword>
<dbReference type="GO" id="GO:0036503">
    <property type="term" value="P:ERAD pathway"/>
    <property type="evidence" value="ECO:0007669"/>
    <property type="project" value="UniProtKB-ARBA"/>
</dbReference>
<keyword evidence="12" id="KW-0479">Metal-binding</keyword>
<dbReference type="GO" id="GO:0005975">
    <property type="term" value="P:carbohydrate metabolic process"/>
    <property type="evidence" value="ECO:0007669"/>
    <property type="project" value="InterPro"/>
</dbReference>
<evidence type="ECO:0000256" key="4">
    <source>
        <dbReference type="ARBA" id="ARBA00022729"/>
    </source>
</evidence>
<feature type="chain" id="PRO_5002169636" description="alpha-1,2-Mannosidase" evidence="15">
    <location>
        <begin position="22"/>
        <end position="545"/>
    </location>
</feature>
<proteinExistence type="inferred from homology"/>
<evidence type="ECO:0000256" key="7">
    <source>
        <dbReference type="ARBA" id="ARBA00023180"/>
    </source>
</evidence>
<dbReference type="InterPro" id="IPR036026">
    <property type="entry name" value="Seven-hairpin_glycosidases"/>
</dbReference>
<dbReference type="Pfam" id="PF01532">
    <property type="entry name" value="Glyco_hydro_47"/>
    <property type="match status" value="1"/>
</dbReference>
<evidence type="ECO:0000256" key="2">
    <source>
        <dbReference type="ARBA" id="ARBA00004922"/>
    </source>
</evidence>
<evidence type="ECO:0000256" key="10">
    <source>
        <dbReference type="ARBA" id="ARBA00048605"/>
    </source>
</evidence>
<comment type="catalytic activity">
    <reaction evidence="9">
        <text>N(4)-(alpha-D-Man-(1-&gt;2)-alpha-D-Man-(1-&gt;2)-alpha-D-Man-(1-&gt;3)-[alpha-D-Man-(1-&gt;3)-[alpha-D-Man-(1-&gt;2)-alpha-D-Man-(1-&gt;6)]-alpha-D-Man-(1-&gt;6)]-beta-D-Man-(1-&gt;4)-beta-D-GlcNAc-(1-&gt;4)-beta-D-GlcNAc)-L-asparaginyl-[protein] (N-glucan mannose isomer 8A1,2,3B1,3) + 3 H2O = N(4)-(alpha-D-Man-(1-&gt;3)-[alpha-D-Man-(1-&gt;3)-[alpha-D-Man-(1-&gt;6)]-alpha-D-Man-(1-&gt;6)]-beta-D-Man-(1-&gt;4)-beta-D-GlcNAc-(1-&gt;4)-beta-D-GlcNAc)-L-asparaginyl-[protein] (N-glucan mannose isomer 5A1,2) + 3 beta-D-mannose</text>
        <dbReference type="Rhea" id="RHEA:56028"/>
        <dbReference type="Rhea" id="RHEA-COMP:14358"/>
        <dbReference type="Rhea" id="RHEA-COMP:14367"/>
        <dbReference type="ChEBI" id="CHEBI:15377"/>
        <dbReference type="ChEBI" id="CHEBI:28563"/>
        <dbReference type="ChEBI" id="CHEBI:59087"/>
        <dbReference type="ChEBI" id="CHEBI:60628"/>
        <dbReference type="EC" id="3.2.1.113"/>
    </reaction>
</comment>
<dbReference type="STRING" id="745531.A0A0C3SFI6"/>
<keyword evidence="4 15" id="KW-0732">Signal</keyword>
<feature type="active site" description="Proton donor" evidence="11">
    <location>
        <position position="122"/>
    </location>
</feature>
<evidence type="ECO:0000256" key="9">
    <source>
        <dbReference type="ARBA" id="ARBA00047669"/>
    </source>
</evidence>
<keyword evidence="7" id="KW-0325">Glycoprotein</keyword>
<comment type="cofactor">
    <cofactor evidence="1 12">
        <name>Ca(2+)</name>
        <dbReference type="ChEBI" id="CHEBI:29108"/>
    </cofactor>
</comment>
<dbReference type="GO" id="GO:0004571">
    <property type="term" value="F:mannosyl-oligosaccharide 1,2-alpha-mannosidase activity"/>
    <property type="evidence" value="ECO:0007669"/>
    <property type="project" value="UniProtKB-EC"/>
</dbReference>
<dbReference type="AlphaFoldDB" id="A0A0C3SFI6"/>
<feature type="binding site" evidence="12">
    <location>
        <position position="494"/>
    </location>
    <ligand>
        <name>Ca(2+)</name>
        <dbReference type="ChEBI" id="CHEBI:29108"/>
    </ligand>
</feature>
<protein>
    <recommendedName>
        <fullName evidence="14">alpha-1,2-Mannosidase</fullName>
        <ecNumber evidence="14">3.2.1.-</ecNumber>
    </recommendedName>
</protein>
<dbReference type="PRINTS" id="PR00747">
    <property type="entry name" value="GLYHDRLASE47"/>
</dbReference>
<dbReference type="PANTHER" id="PTHR11742:SF101">
    <property type="entry name" value="MANNOSYL-OLIGOSACCHARIDE ALPHA-1,2-MANNOSIDASE 1B"/>
    <property type="match status" value="1"/>
</dbReference>
<dbReference type="Gene3D" id="1.50.10.10">
    <property type="match status" value="1"/>
</dbReference>
<dbReference type="PANTHER" id="PTHR11742">
    <property type="entry name" value="MANNOSYL-OLIGOSACCHARIDE ALPHA-1,2-MANNOSIDASE-RELATED"/>
    <property type="match status" value="1"/>
</dbReference>
<dbReference type="EC" id="3.2.1.-" evidence="14"/>
<evidence type="ECO:0000313" key="17">
    <source>
        <dbReference type="Proteomes" id="UP000053257"/>
    </source>
</evidence>
<feature type="active site" evidence="11">
    <location>
        <position position="403"/>
    </location>
</feature>
<dbReference type="SUPFAM" id="SSF48225">
    <property type="entry name" value="Seven-hairpin glycosidases"/>
    <property type="match status" value="1"/>
</dbReference>
<evidence type="ECO:0000256" key="1">
    <source>
        <dbReference type="ARBA" id="ARBA00001913"/>
    </source>
</evidence>
<evidence type="ECO:0000256" key="12">
    <source>
        <dbReference type="PIRSR" id="PIRSR601382-2"/>
    </source>
</evidence>
<keyword evidence="8 14" id="KW-0326">Glycosidase</keyword>
<comment type="pathway">
    <text evidence="2">Protein modification; protein glycosylation.</text>
</comment>
<evidence type="ECO:0000256" key="14">
    <source>
        <dbReference type="RuleBase" id="RU361193"/>
    </source>
</evidence>
<reference evidence="16 17" key="1">
    <citation type="journal article" date="2014" name="PLoS Genet.">
        <title>Analysis of the Phlebiopsis gigantea genome, transcriptome and secretome provides insight into its pioneer colonization strategies of wood.</title>
        <authorList>
            <person name="Hori C."/>
            <person name="Ishida T."/>
            <person name="Igarashi K."/>
            <person name="Samejima M."/>
            <person name="Suzuki H."/>
            <person name="Master E."/>
            <person name="Ferreira P."/>
            <person name="Ruiz-Duenas F.J."/>
            <person name="Held B."/>
            <person name="Canessa P."/>
            <person name="Larrondo L.F."/>
            <person name="Schmoll M."/>
            <person name="Druzhinina I.S."/>
            <person name="Kubicek C.P."/>
            <person name="Gaskell J.A."/>
            <person name="Kersten P."/>
            <person name="St John F."/>
            <person name="Glasner J."/>
            <person name="Sabat G."/>
            <person name="Splinter BonDurant S."/>
            <person name="Syed K."/>
            <person name="Yadav J."/>
            <person name="Mgbeahuruike A.C."/>
            <person name="Kovalchuk A."/>
            <person name="Asiegbu F.O."/>
            <person name="Lackner G."/>
            <person name="Hoffmeister D."/>
            <person name="Rencoret J."/>
            <person name="Gutierrez A."/>
            <person name="Sun H."/>
            <person name="Lindquist E."/>
            <person name="Barry K."/>
            <person name="Riley R."/>
            <person name="Grigoriev I.V."/>
            <person name="Henrissat B."/>
            <person name="Kues U."/>
            <person name="Berka R.M."/>
            <person name="Martinez A.T."/>
            <person name="Covert S.F."/>
            <person name="Blanchette R.A."/>
            <person name="Cullen D."/>
        </authorList>
    </citation>
    <scope>NUCLEOTIDE SEQUENCE [LARGE SCALE GENOMIC DNA]</scope>
    <source>
        <strain evidence="16 17">11061_1 CR5-6</strain>
    </source>
</reference>
<comment type="catalytic activity">
    <reaction evidence="10">
        <text>N(4)-(alpha-D-Man-(1-&gt;2)-alpha-D-Man-(1-&gt;2)-alpha-D-Man-(1-&gt;3)-[alpha-D-Man-(1-&gt;2)-alpha-D-Man-(1-&gt;3)-[alpha-D-Man-(1-&gt;2)-alpha-D-Man-(1-&gt;6)]-alpha-D-Man-(1-&gt;6)]-beta-D-Man-(1-&gt;4)-beta-D-GlcNAc-(1-&gt;4)-beta-D-GlcNAc)-L-asparaginyl-[protein] (N-glucan mannose isomer 9A1,2,3B1,2,3) + 4 H2O = N(4)-(alpha-D-Man-(1-&gt;3)-[alpha-D-Man-(1-&gt;3)-[alpha-D-Man-(1-&gt;6)]-alpha-D-Man-(1-&gt;6)]-beta-D-Man-(1-&gt;4)-beta-D-GlcNAc-(1-&gt;4)-beta-D-GlcNAc)-L-asparaginyl-[protein] (N-glucan mannose isomer 5A1,2) + 4 beta-D-mannose</text>
        <dbReference type="Rhea" id="RHEA:56008"/>
        <dbReference type="Rhea" id="RHEA-COMP:14356"/>
        <dbReference type="Rhea" id="RHEA-COMP:14367"/>
        <dbReference type="ChEBI" id="CHEBI:15377"/>
        <dbReference type="ChEBI" id="CHEBI:28563"/>
        <dbReference type="ChEBI" id="CHEBI:59087"/>
        <dbReference type="ChEBI" id="CHEBI:139493"/>
        <dbReference type="EC" id="3.2.1.113"/>
    </reaction>
</comment>
<keyword evidence="17" id="KW-1185">Reference proteome</keyword>
<gene>
    <name evidence="16" type="ORF">PHLGIDRAFT_113935</name>
</gene>
<comment type="similarity">
    <text evidence="3 14">Belongs to the glycosyl hydrolase 47 family.</text>
</comment>
<sequence>MWNLATVSALLYLGSISSVLGGPVQKSPLFLPSSAAGHQQAVKNIFLESYSAYKEFAFGHDDLTAVTKSFVDDRNGWGASIVDALSTLIIMGETDLVNEAINFTSKIDFNISHTTDTVSVFETTIRYVAGSLSAYELSGKKFPVLVEKAKQVADKMSVAWVGSNAVPFGEVDFNTSTPQIATSNIAEAGTLTLEWGRLSQYTGNDTYRKLAEGSVRQIISVPDPLPGLAGQGIDPSTGETSDAYITWGGGSDSYFEYLIKYARITNTDDPIFADTWATAVDSSIKNLLVTSTVGDHTYLADFDETGTLINVGSHLACFMAGNWLLGGKLLNNQTIINAALKLNDGCWNTYASTATGIGPEAFAYFSNKGNITNQDVTADDLSFYDQNGFFIQSGATYYLQRPEVLESNFHAWRVTGDTKYLDRAASAIQSFQTFLSAPAGFAGIWDVTNTDKTPDTNYFIDDTQSFWFAEVMKYLYLTFDDPSHISLDEWVFNTEAHPLQAPPAKASYGSGKLTAPAKLKLPFTPTAKLPKVSFVPILGSNQQGP</sequence>
<evidence type="ECO:0000256" key="11">
    <source>
        <dbReference type="PIRSR" id="PIRSR601382-1"/>
    </source>
</evidence>
<evidence type="ECO:0000256" key="5">
    <source>
        <dbReference type="ARBA" id="ARBA00022801"/>
    </source>
</evidence>
<evidence type="ECO:0000313" key="16">
    <source>
        <dbReference type="EMBL" id="KIP12150.1"/>
    </source>
</evidence>
<evidence type="ECO:0000256" key="6">
    <source>
        <dbReference type="ARBA" id="ARBA00023157"/>
    </source>
</evidence>
<evidence type="ECO:0000256" key="8">
    <source>
        <dbReference type="ARBA" id="ARBA00023295"/>
    </source>
</evidence>
<feature type="signal peptide" evidence="15">
    <location>
        <begin position="1"/>
        <end position="21"/>
    </location>
</feature>